<proteinExistence type="predicted"/>
<reference evidence="1" key="1">
    <citation type="submission" date="2007-10" db="EMBL/GenBank/DDBJ databases">
        <authorList>
            <person name="Fulton L."/>
            <person name="Clifton S."/>
            <person name="Fulton B."/>
            <person name="Xu J."/>
            <person name="Minx P."/>
            <person name="Pepin K.H."/>
            <person name="Johnson M."/>
            <person name="Thiruvilangam P."/>
            <person name="Bhonagiri V."/>
            <person name="Nash W.E."/>
            <person name="Mardis E.R."/>
            <person name="Wilson R.K."/>
        </authorList>
    </citation>
    <scope>NUCLEOTIDE SEQUENCE [LARGE SCALE GENOMIC DNA]</scope>
    <source>
        <strain evidence="1">DSM 17216</strain>
    </source>
</reference>
<dbReference type="Proteomes" id="UP000005819">
    <property type="component" value="Unassembled WGS sequence"/>
</dbReference>
<gene>
    <name evidence="1" type="ORF">ALIPUT_01521</name>
</gene>
<accession>B0MWR1</accession>
<sequence length="294" mass="34654">MYFCINSVLRTIFPAAEKIYDMKKIIILIVCVLSACFAAAQEPVPVLTLGTFHFDFPNLDQVQYAESEQIDVLNPVYQNEIETLVGLLEKFAPTIIVIERPVKMQFETDSLFRRYLADCYDLQRGEDEQIGFRLAKRLGIDRIYCVDEWGKHYDEIDELLRDENSKEYIRFETSFYDHPDSIKRFVPEAVFKEQGIIAELIELNDPEHIRRSLGNYLIGHFKYEFFSNDYIGVDFETGRWFNRNLRIFRNIQRIETGPSDRILVIFGAGHLNLLNYLFECSPEYRLEEANKYLM</sequence>
<dbReference type="InterPro" id="IPR043749">
    <property type="entry name" value="DUF5694"/>
</dbReference>
<comment type="caution">
    <text evidence="1">The sequence shown here is derived from an EMBL/GenBank/DDBJ whole genome shotgun (WGS) entry which is preliminary data.</text>
</comment>
<dbReference type="Pfam" id="PF18950">
    <property type="entry name" value="DUF5694"/>
    <property type="match status" value="1"/>
</dbReference>
<dbReference type="eggNOG" id="ENOG5032SV6">
    <property type="taxonomic scope" value="Bacteria"/>
</dbReference>
<dbReference type="AlphaFoldDB" id="B0MWR1"/>
<dbReference type="HOGENOM" id="CLU_070500_1_1_10"/>
<organism evidence="1 2">
    <name type="scientific">Alistipes putredinis DSM 17216</name>
    <dbReference type="NCBI Taxonomy" id="445970"/>
    <lineage>
        <taxon>Bacteria</taxon>
        <taxon>Pseudomonadati</taxon>
        <taxon>Bacteroidota</taxon>
        <taxon>Bacteroidia</taxon>
        <taxon>Bacteroidales</taxon>
        <taxon>Rikenellaceae</taxon>
        <taxon>Alistipes</taxon>
    </lineage>
</organism>
<name>B0MWR1_9BACT</name>
<evidence type="ECO:0000313" key="1">
    <source>
        <dbReference type="EMBL" id="EDS03310.1"/>
    </source>
</evidence>
<reference evidence="1" key="2">
    <citation type="submission" date="2013-09" db="EMBL/GenBank/DDBJ databases">
        <title>Draft genome sequence of Alistipes putredinis (DSM 17216).</title>
        <authorList>
            <person name="Sudarsanam P."/>
            <person name="Ley R."/>
            <person name="Guruge J."/>
            <person name="Turnbaugh P.J."/>
            <person name="Mahowald M."/>
            <person name="Liep D."/>
            <person name="Gordon J."/>
        </authorList>
    </citation>
    <scope>NUCLEOTIDE SEQUENCE</scope>
    <source>
        <strain evidence="1">DSM 17216</strain>
    </source>
</reference>
<evidence type="ECO:0000313" key="2">
    <source>
        <dbReference type="Proteomes" id="UP000005819"/>
    </source>
</evidence>
<protein>
    <submittedName>
        <fullName evidence="1">Uncharacterized protein</fullName>
    </submittedName>
</protein>
<dbReference type="EMBL" id="ABFK02000019">
    <property type="protein sequence ID" value="EDS03310.1"/>
    <property type="molecule type" value="Genomic_DNA"/>
</dbReference>
<keyword evidence="2" id="KW-1185">Reference proteome</keyword>